<dbReference type="InterPro" id="IPR000160">
    <property type="entry name" value="GGDEF_dom"/>
</dbReference>
<reference evidence="3 4" key="1">
    <citation type="submission" date="2023-07" db="EMBL/GenBank/DDBJ databases">
        <title>Description of novel actinomycetes strains, isolated from tidal flat sediment.</title>
        <authorList>
            <person name="Lu C."/>
        </authorList>
    </citation>
    <scope>NUCLEOTIDE SEQUENCE [LARGE SCALE GENOMIC DNA]</scope>
    <source>
        <strain evidence="3 4">SYSU T00b441</strain>
    </source>
</reference>
<dbReference type="EC" id="2.7.7.65" evidence="3"/>
<keyword evidence="1" id="KW-0812">Transmembrane</keyword>
<dbReference type="NCBIfam" id="TIGR00254">
    <property type="entry name" value="GGDEF"/>
    <property type="match status" value="1"/>
</dbReference>
<evidence type="ECO:0000259" key="2">
    <source>
        <dbReference type="PROSITE" id="PS50887"/>
    </source>
</evidence>
<feature type="transmembrane region" description="Helical" evidence="1">
    <location>
        <begin position="93"/>
        <end position="115"/>
    </location>
</feature>
<dbReference type="Gene3D" id="3.30.70.270">
    <property type="match status" value="1"/>
</dbReference>
<accession>A0ABT9D4M4</accession>
<name>A0ABT9D4M4_9CELL</name>
<dbReference type="InterPro" id="IPR052163">
    <property type="entry name" value="DGC-Regulatory_Protein"/>
</dbReference>
<keyword evidence="3" id="KW-0808">Transferase</keyword>
<dbReference type="PROSITE" id="PS50887">
    <property type="entry name" value="GGDEF"/>
    <property type="match status" value="1"/>
</dbReference>
<feature type="transmembrane region" description="Helical" evidence="1">
    <location>
        <begin position="218"/>
        <end position="236"/>
    </location>
</feature>
<organism evidence="3 4">
    <name type="scientific">Actinotalea lenta</name>
    <dbReference type="NCBI Taxonomy" id="3064654"/>
    <lineage>
        <taxon>Bacteria</taxon>
        <taxon>Bacillati</taxon>
        <taxon>Actinomycetota</taxon>
        <taxon>Actinomycetes</taxon>
        <taxon>Micrococcales</taxon>
        <taxon>Cellulomonadaceae</taxon>
        <taxon>Actinotalea</taxon>
    </lineage>
</organism>
<feature type="transmembrane region" description="Helical" evidence="1">
    <location>
        <begin position="189"/>
        <end position="206"/>
    </location>
</feature>
<feature type="domain" description="GGDEF" evidence="2">
    <location>
        <begin position="350"/>
        <end position="483"/>
    </location>
</feature>
<keyword evidence="1" id="KW-0472">Membrane</keyword>
<protein>
    <submittedName>
        <fullName evidence="3">GGDEF domain-containing protein</fullName>
        <ecNumber evidence="3">2.7.7.65</ecNumber>
    </submittedName>
</protein>
<comment type="caution">
    <text evidence="3">The sequence shown here is derived from an EMBL/GenBank/DDBJ whole genome shotgun (WGS) entry which is preliminary data.</text>
</comment>
<dbReference type="PANTHER" id="PTHR46663">
    <property type="entry name" value="DIGUANYLATE CYCLASE DGCT-RELATED"/>
    <property type="match status" value="1"/>
</dbReference>
<dbReference type="Pfam" id="PF00990">
    <property type="entry name" value="GGDEF"/>
    <property type="match status" value="1"/>
</dbReference>
<sequence length="485" mass="50065">MLRRQPVRLALPAALVVLTPLCVLGDDVARAGAVALATAAAEIALATSPLRRVRAARIRTAHALLIAGMTMLLAHNVHTLLSLLRHDGAPDGMAYAATLVLGYLGLLVGGTVITVSGDDVGGHADNAIIAVVATSLAWTVIIQPVELAAGHSLAAQTYEAVLILLVGGMAGVGIRAWTTNANGRDPVGHLVVGVLAVLAGHLVAVLSDDPATGADSPWVDVCWVISYLALAAAFSHPRAVLMSAPQQRTPRLTRGRLAMLGLALLVLPVAIAATDLHSGSRRSVVLAVAAAVLAPLVLGRIATLASLHAAAERRLHTLATVDELTGLPNRRAISAHLTEILARCATADSPGVVVLFLDLDDFKLVNDGYGHATGDRLLVEVAQRLRSAVRSTDLVGRFGGDEFVVAMEGRPEATRDAALTTLSRALAAPVVLDDAEASAAASIGARLVRPGERVSAEQALSAADAAMYVVKRGHRSDVEVAGKPA</sequence>
<dbReference type="EMBL" id="JAUQYP010000001">
    <property type="protein sequence ID" value="MDO8105637.1"/>
    <property type="molecule type" value="Genomic_DNA"/>
</dbReference>
<feature type="transmembrane region" description="Helical" evidence="1">
    <location>
        <begin position="63"/>
        <end position="81"/>
    </location>
</feature>
<feature type="transmembrane region" description="Helical" evidence="1">
    <location>
        <begin position="157"/>
        <end position="177"/>
    </location>
</feature>
<dbReference type="RefSeq" id="WP_304599347.1">
    <property type="nucleotide sequence ID" value="NZ_JAUQYP010000001.1"/>
</dbReference>
<evidence type="ECO:0000313" key="3">
    <source>
        <dbReference type="EMBL" id="MDO8105637.1"/>
    </source>
</evidence>
<dbReference type="Proteomes" id="UP001232536">
    <property type="component" value="Unassembled WGS sequence"/>
</dbReference>
<keyword evidence="1" id="KW-1133">Transmembrane helix</keyword>
<dbReference type="CDD" id="cd01949">
    <property type="entry name" value="GGDEF"/>
    <property type="match status" value="1"/>
</dbReference>
<dbReference type="InterPro" id="IPR043128">
    <property type="entry name" value="Rev_trsase/Diguanyl_cyclase"/>
</dbReference>
<feature type="transmembrane region" description="Helical" evidence="1">
    <location>
        <begin position="284"/>
        <end position="307"/>
    </location>
</feature>
<feature type="transmembrane region" description="Helical" evidence="1">
    <location>
        <begin position="127"/>
        <end position="145"/>
    </location>
</feature>
<feature type="transmembrane region" description="Helical" evidence="1">
    <location>
        <begin position="257"/>
        <end position="278"/>
    </location>
</feature>
<keyword evidence="4" id="KW-1185">Reference proteome</keyword>
<proteinExistence type="predicted"/>
<dbReference type="InterPro" id="IPR029787">
    <property type="entry name" value="Nucleotide_cyclase"/>
</dbReference>
<dbReference type="SMART" id="SM00267">
    <property type="entry name" value="GGDEF"/>
    <property type="match status" value="1"/>
</dbReference>
<evidence type="ECO:0000256" key="1">
    <source>
        <dbReference type="SAM" id="Phobius"/>
    </source>
</evidence>
<evidence type="ECO:0000313" key="4">
    <source>
        <dbReference type="Proteomes" id="UP001232536"/>
    </source>
</evidence>
<dbReference type="SUPFAM" id="SSF55073">
    <property type="entry name" value="Nucleotide cyclase"/>
    <property type="match status" value="1"/>
</dbReference>
<gene>
    <name evidence="3" type="ORF">Q6348_00305</name>
</gene>
<dbReference type="GO" id="GO:0052621">
    <property type="term" value="F:diguanylate cyclase activity"/>
    <property type="evidence" value="ECO:0007669"/>
    <property type="project" value="UniProtKB-EC"/>
</dbReference>
<keyword evidence="3" id="KW-0548">Nucleotidyltransferase</keyword>
<dbReference type="PANTHER" id="PTHR46663:SF2">
    <property type="entry name" value="GGDEF DOMAIN-CONTAINING PROTEIN"/>
    <property type="match status" value="1"/>
</dbReference>